<organism evidence="3 4">
    <name type="scientific">Ohtaekwangia kribbensis</name>
    <dbReference type="NCBI Taxonomy" id="688913"/>
    <lineage>
        <taxon>Bacteria</taxon>
        <taxon>Pseudomonadati</taxon>
        <taxon>Bacteroidota</taxon>
        <taxon>Cytophagia</taxon>
        <taxon>Cytophagales</taxon>
        <taxon>Fulvivirgaceae</taxon>
        <taxon>Ohtaekwangia</taxon>
    </lineage>
</organism>
<dbReference type="RefSeq" id="WP_377578579.1">
    <property type="nucleotide sequence ID" value="NZ_JBHTKA010000002.1"/>
</dbReference>
<comment type="similarity">
    <text evidence="1">Belongs to the AHA1 family.</text>
</comment>
<keyword evidence="4" id="KW-1185">Reference proteome</keyword>
<reference evidence="4" key="1">
    <citation type="journal article" date="2019" name="Int. J. Syst. Evol. Microbiol.">
        <title>The Global Catalogue of Microorganisms (GCM) 10K type strain sequencing project: providing services to taxonomists for standard genome sequencing and annotation.</title>
        <authorList>
            <consortium name="The Broad Institute Genomics Platform"/>
            <consortium name="The Broad Institute Genome Sequencing Center for Infectious Disease"/>
            <person name="Wu L."/>
            <person name="Ma J."/>
        </authorList>
    </citation>
    <scope>NUCLEOTIDE SEQUENCE [LARGE SCALE GENOMIC DNA]</scope>
    <source>
        <strain evidence="4">CCUG 58938</strain>
    </source>
</reference>
<proteinExistence type="inferred from homology"/>
<feature type="domain" description="Activator of Hsp90 ATPase homologue 1/2-like C-terminal" evidence="2">
    <location>
        <begin position="24"/>
        <end position="159"/>
    </location>
</feature>
<protein>
    <submittedName>
        <fullName evidence="3">SRPBCC domain-containing protein</fullName>
    </submittedName>
</protein>
<dbReference type="SUPFAM" id="SSF55961">
    <property type="entry name" value="Bet v1-like"/>
    <property type="match status" value="1"/>
</dbReference>
<dbReference type="Gene3D" id="3.30.530.20">
    <property type="match status" value="1"/>
</dbReference>
<evidence type="ECO:0000256" key="1">
    <source>
        <dbReference type="ARBA" id="ARBA00006817"/>
    </source>
</evidence>
<accession>A0ABW3K0F7</accession>
<dbReference type="Proteomes" id="UP001597112">
    <property type="component" value="Unassembled WGS sequence"/>
</dbReference>
<sequence length="163" mass="18901">MFKTTFKKDLANNKMLVTREFAGTIEDVWRAWTTHEILDQWWAPLPWKAVTKSMNFREGGSWLYYMQGPEGERHYARMNYKKILAPNLFEGIDSFCDENGVENKDMPGMNWKVQFKPSANGTVVEINITADSQKDLETIVQMGFEEGFSAAHQNLEELLNIRV</sequence>
<name>A0ABW3K0F7_9BACT</name>
<dbReference type="InterPro" id="IPR023393">
    <property type="entry name" value="START-like_dom_sf"/>
</dbReference>
<dbReference type="CDD" id="cd07814">
    <property type="entry name" value="SRPBCC_CalC_Aha1-like"/>
    <property type="match status" value="1"/>
</dbReference>
<evidence type="ECO:0000313" key="3">
    <source>
        <dbReference type="EMBL" id="MFD0999679.1"/>
    </source>
</evidence>
<comment type="caution">
    <text evidence="3">The sequence shown here is derived from an EMBL/GenBank/DDBJ whole genome shotgun (WGS) entry which is preliminary data.</text>
</comment>
<dbReference type="Pfam" id="PF08327">
    <property type="entry name" value="AHSA1"/>
    <property type="match status" value="1"/>
</dbReference>
<evidence type="ECO:0000313" key="4">
    <source>
        <dbReference type="Proteomes" id="UP001597112"/>
    </source>
</evidence>
<gene>
    <name evidence="3" type="ORF">ACFQ21_10190</name>
</gene>
<dbReference type="InterPro" id="IPR013538">
    <property type="entry name" value="ASHA1/2-like_C"/>
</dbReference>
<evidence type="ECO:0000259" key="2">
    <source>
        <dbReference type="Pfam" id="PF08327"/>
    </source>
</evidence>
<dbReference type="EMBL" id="JBHTKA010000002">
    <property type="protein sequence ID" value="MFD0999679.1"/>
    <property type="molecule type" value="Genomic_DNA"/>
</dbReference>